<dbReference type="Gene3D" id="3.40.50.2000">
    <property type="entry name" value="Glycogen Phosphorylase B"/>
    <property type="match status" value="2"/>
</dbReference>
<gene>
    <name evidence="3" type="ORF">JNB61_15980</name>
</gene>
<keyword evidence="1" id="KW-0808">Transferase</keyword>
<dbReference type="SUPFAM" id="SSF53756">
    <property type="entry name" value="UDP-Glycosyltransferase/glycogen phosphorylase"/>
    <property type="match status" value="1"/>
</dbReference>
<organism evidence="3 4">
    <name type="scientific">Microbacterium ureisolvens</name>
    <dbReference type="NCBI Taxonomy" id="2781186"/>
    <lineage>
        <taxon>Bacteria</taxon>
        <taxon>Bacillati</taxon>
        <taxon>Actinomycetota</taxon>
        <taxon>Actinomycetes</taxon>
        <taxon>Micrococcales</taxon>
        <taxon>Microbacteriaceae</taxon>
        <taxon>Microbacterium</taxon>
    </lineage>
</organism>
<dbReference type="PANTHER" id="PTHR46401">
    <property type="entry name" value="GLYCOSYLTRANSFERASE WBBK-RELATED"/>
    <property type="match status" value="1"/>
</dbReference>
<dbReference type="RefSeq" id="WP_220340263.1">
    <property type="nucleotide sequence ID" value="NZ_JAEUAX010000010.1"/>
</dbReference>
<dbReference type="InterPro" id="IPR001296">
    <property type="entry name" value="Glyco_trans_1"/>
</dbReference>
<evidence type="ECO:0000259" key="2">
    <source>
        <dbReference type="Pfam" id="PF00534"/>
    </source>
</evidence>
<dbReference type="Proteomes" id="UP000777440">
    <property type="component" value="Unassembled WGS sequence"/>
</dbReference>
<accession>A0ABS7I0U5</accession>
<dbReference type="Pfam" id="PF00534">
    <property type="entry name" value="Glycos_transf_1"/>
    <property type="match status" value="1"/>
</dbReference>
<dbReference type="CDD" id="cd03801">
    <property type="entry name" value="GT4_PimA-like"/>
    <property type="match status" value="1"/>
</dbReference>
<keyword evidence="4" id="KW-1185">Reference proteome</keyword>
<dbReference type="PANTHER" id="PTHR46401:SF2">
    <property type="entry name" value="GLYCOSYLTRANSFERASE WBBK-RELATED"/>
    <property type="match status" value="1"/>
</dbReference>
<comment type="caution">
    <text evidence="3">The sequence shown here is derived from an EMBL/GenBank/DDBJ whole genome shotgun (WGS) entry which is preliminary data.</text>
</comment>
<sequence length="338" mass="35054">MTDPPSLRFVVPAGVDDPLRVSGGNVYDRHIRDGLRRRGWDVEVCEAADAGAAASVLRGAPDGSRVLVDGLVAGWAPAAVEEAARRLRLTVLAHMVTASFPDATGAAIEAERRALASAHGLIVTSDWTAAELARRELAEPGRTAVAAPGTVAAEPCPPPADEGQLLCVGVIAPHKGQDTLLAALARLRREEWSCTIAGSSEASPQFAARIARQASALGGRVRLTGVLDDRALDDAYRHCALLIAPSRVESSGMAIADARARGIPVLGAETGGIPDALAAGGGMLVRPDDPAALAAALDAWLSDPALRARLRREALAARATLPTWDDTVTRVADVLEAA</sequence>
<evidence type="ECO:0000313" key="4">
    <source>
        <dbReference type="Proteomes" id="UP000777440"/>
    </source>
</evidence>
<name>A0ABS7I0U5_9MICO</name>
<evidence type="ECO:0000256" key="1">
    <source>
        <dbReference type="ARBA" id="ARBA00022679"/>
    </source>
</evidence>
<protein>
    <submittedName>
        <fullName evidence="3">Glycosyltransferase family 4 protein</fullName>
    </submittedName>
</protein>
<dbReference type="EMBL" id="JAEUAX010000010">
    <property type="protein sequence ID" value="MBW9111276.1"/>
    <property type="molecule type" value="Genomic_DNA"/>
</dbReference>
<feature type="domain" description="Glycosyl transferase family 1" evidence="2">
    <location>
        <begin position="159"/>
        <end position="314"/>
    </location>
</feature>
<evidence type="ECO:0000313" key="3">
    <source>
        <dbReference type="EMBL" id="MBW9111276.1"/>
    </source>
</evidence>
<reference evidence="3 4" key="1">
    <citation type="journal article" date="2021" name="MBio">
        <title>Poor Competitiveness of Bradyrhizobium in Pigeon Pea Root Colonization in Indian Soils.</title>
        <authorList>
            <person name="Chalasani D."/>
            <person name="Basu A."/>
            <person name="Pullabhotla S.V.S.R.N."/>
            <person name="Jorrin B."/>
            <person name="Neal A.L."/>
            <person name="Poole P.S."/>
            <person name="Podile A.R."/>
            <person name="Tkacz A."/>
        </authorList>
    </citation>
    <scope>NUCLEOTIDE SEQUENCE [LARGE SCALE GENOMIC DNA]</scope>
    <source>
        <strain evidence="3 4">HU12</strain>
    </source>
</reference>
<proteinExistence type="predicted"/>